<dbReference type="InterPro" id="IPR009008">
    <property type="entry name" value="Val/Leu/Ile-tRNA-synth_edit"/>
</dbReference>
<dbReference type="FunFam" id="3.40.50.620:FF:000060">
    <property type="entry name" value="Leucine--tRNA ligase"/>
    <property type="match status" value="1"/>
</dbReference>
<keyword evidence="6 9" id="KW-0648">Protein biosynthesis</keyword>
<feature type="binding site" evidence="9">
    <location>
        <position position="592"/>
    </location>
    <ligand>
        <name>ATP</name>
        <dbReference type="ChEBI" id="CHEBI:30616"/>
    </ligand>
</feature>
<name>A0A2M6W3A7_9BACT</name>
<dbReference type="InterPro" id="IPR025709">
    <property type="entry name" value="Leu_tRNA-synth_edit"/>
</dbReference>
<keyword evidence="7 9" id="KW-0030">Aminoacyl-tRNA synthetase</keyword>
<evidence type="ECO:0000313" key="15">
    <source>
        <dbReference type="EMBL" id="PIT87278.1"/>
    </source>
</evidence>
<evidence type="ECO:0000256" key="10">
    <source>
        <dbReference type="RuleBase" id="RU363035"/>
    </source>
</evidence>
<keyword evidence="5 9" id="KW-0067">ATP-binding</keyword>
<evidence type="ECO:0000256" key="3">
    <source>
        <dbReference type="ARBA" id="ARBA00022598"/>
    </source>
</evidence>
<comment type="caution">
    <text evidence="9">Lacks conserved residue(s) required for the propagation of feature annotation.</text>
</comment>
<dbReference type="GO" id="GO:0004823">
    <property type="term" value="F:leucine-tRNA ligase activity"/>
    <property type="evidence" value="ECO:0007669"/>
    <property type="project" value="UniProtKB-UniRule"/>
</dbReference>
<dbReference type="Proteomes" id="UP000231183">
    <property type="component" value="Unassembled WGS sequence"/>
</dbReference>
<dbReference type="CDD" id="cd00812">
    <property type="entry name" value="LeuRS_core"/>
    <property type="match status" value="1"/>
</dbReference>
<dbReference type="EMBL" id="PFBX01000042">
    <property type="protein sequence ID" value="PIT87278.1"/>
    <property type="molecule type" value="Genomic_DNA"/>
</dbReference>
<dbReference type="PRINTS" id="PR00985">
    <property type="entry name" value="TRNASYNTHLEU"/>
</dbReference>
<dbReference type="EC" id="6.1.1.4" evidence="9"/>
<comment type="subcellular location">
    <subcellularLocation>
        <location evidence="9">Cytoplasm</location>
    </subcellularLocation>
</comment>
<dbReference type="Pfam" id="PF09334">
    <property type="entry name" value="tRNA-synt_1g"/>
    <property type="match status" value="1"/>
</dbReference>
<dbReference type="Pfam" id="PF00133">
    <property type="entry name" value="tRNA-synt_1"/>
    <property type="match status" value="1"/>
</dbReference>
<proteinExistence type="inferred from homology"/>
<dbReference type="Gene3D" id="3.10.20.590">
    <property type="match status" value="1"/>
</dbReference>
<dbReference type="Gene3D" id="3.40.50.620">
    <property type="entry name" value="HUPs"/>
    <property type="match status" value="2"/>
</dbReference>
<dbReference type="GO" id="GO:0005829">
    <property type="term" value="C:cytosol"/>
    <property type="evidence" value="ECO:0007669"/>
    <property type="project" value="TreeGrafter"/>
</dbReference>
<comment type="similarity">
    <text evidence="1 9 10">Belongs to the class-I aminoacyl-tRNA synthetase family.</text>
</comment>
<protein>
    <recommendedName>
        <fullName evidence="9">Leucine--tRNA ligase</fullName>
        <ecNumber evidence="9">6.1.1.4</ecNumber>
    </recommendedName>
    <alternativeName>
        <fullName evidence="9">Leucyl-tRNA synthetase</fullName>
        <shortName evidence="9">LeuRS</shortName>
    </alternativeName>
</protein>
<sequence>MPKYDFKDIEAKWQKYWQDNQTFVVKEDKSKKKFYSLIEFPYPSGEGLHVGHPRPFTAMDVISRKKRMEGYNVLYPIGFDAFGLPTENYAIKTGRLPAEVTAENIANFTRQLQMLGYSFDWSRMVNTTDPAYYKWTQWIFLQFFKHGLAYKKNMPINWCLSCKIGLANEEVVDGRCERCGGEVVKRDKEQWMLAITKYAEKLLSGLDEVDYIERAKIQQENWIGRKEGINIEYAVKTQTGELPEKIACFTTRPDTNFGATFVVVAPESEFVQKNIEKFENQQEIDQYIKDAKNRSDMERIAEGHKKTGVFTGLYAMNNLNQREMPIYVSDFVLATVGTGAVVGVPGHDLRDFEFAKTKRLDIVRVVVGKDGDESEITRPEQVQEEAGTMINSDFLNGMDIHEATTKIMDYLEDKGWGKRVINYKLRDWVFSRQRYWGEPIPLVNCLDCGWVPMDEKDLPLELPKVEKYEPTDDGQSPLALMTDWVNTVCPKCGQPAKRETDTMPNWAGSSWYYLRYMDPYNNEALASQEKMKYWGQIDWYNGGMEHTVLHLLYSRFWNQFLYDIGVVPFREPYKKRTSHGMILGPDGEKMSKSRGNVINPDEMVKKFGSDAFRLYIMFMGPFDQAVMWDTNGLVGVKRFLDRVWNLQEKLISDEQTASMPWGELESLLHQTIKKVGEDIDNMRFNTAIAKLMELVNEFYKHEHVSKFEYSILIKLLSPFAPHLGEELWQSALGYKNGLAYEPWPKYDPNKIVADEFVLAVQINGKLRDTLPVKTGITQELAIESALSSLKIQKHLAGKKLVKVIYVPSKLVNIVI</sequence>
<dbReference type="AlphaFoldDB" id="A0A2M6W3A7"/>
<dbReference type="InterPro" id="IPR009080">
    <property type="entry name" value="tRNAsynth_Ia_anticodon-bd"/>
</dbReference>
<dbReference type="Pfam" id="PF13603">
    <property type="entry name" value="tRNA-synt_1_2"/>
    <property type="match status" value="1"/>
</dbReference>
<keyword evidence="3 9" id="KW-0436">Ligase</keyword>
<evidence type="ECO:0000256" key="6">
    <source>
        <dbReference type="ARBA" id="ARBA00022917"/>
    </source>
</evidence>
<dbReference type="PANTHER" id="PTHR43740">
    <property type="entry name" value="LEUCYL-TRNA SYNTHETASE"/>
    <property type="match status" value="1"/>
</dbReference>
<dbReference type="PANTHER" id="PTHR43740:SF2">
    <property type="entry name" value="LEUCINE--TRNA LIGASE, MITOCHONDRIAL"/>
    <property type="match status" value="1"/>
</dbReference>
<dbReference type="InterPro" id="IPR015413">
    <property type="entry name" value="Methionyl/Leucyl_tRNA_Synth"/>
</dbReference>
<evidence type="ECO:0000256" key="5">
    <source>
        <dbReference type="ARBA" id="ARBA00022840"/>
    </source>
</evidence>
<evidence type="ECO:0000256" key="7">
    <source>
        <dbReference type="ARBA" id="ARBA00023146"/>
    </source>
</evidence>
<organism evidence="15 16">
    <name type="scientific">Candidatus Magasanikbacteria bacterium CG10_big_fil_rev_8_21_14_0_10_40_10</name>
    <dbReference type="NCBI Taxonomy" id="1974648"/>
    <lineage>
        <taxon>Bacteria</taxon>
        <taxon>Candidatus Magasanikiibacteriota</taxon>
    </lineage>
</organism>
<evidence type="ECO:0000256" key="4">
    <source>
        <dbReference type="ARBA" id="ARBA00022741"/>
    </source>
</evidence>
<evidence type="ECO:0000256" key="1">
    <source>
        <dbReference type="ARBA" id="ARBA00005594"/>
    </source>
</evidence>
<dbReference type="FunFam" id="3.40.50.620:FF:000056">
    <property type="entry name" value="Leucine--tRNA ligase"/>
    <property type="match status" value="1"/>
</dbReference>
<dbReference type="InterPro" id="IPR013155">
    <property type="entry name" value="M/V/L/I-tRNA-synth_anticd-bd"/>
</dbReference>
<evidence type="ECO:0000256" key="2">
    <source>
        <dbReference type="ARBA" id="ARBA00022490"/>
    </source>
</evidence>
<evidence type="ECO:0000313" key="16">
    <source>
        <dbReference type="Proteomes" id="UP000231183"/>
    </source>
</evidence>
<dbReference type="NCBIfam" id="TIGR00396">
    <property type="entry name" value="leuS_bact"/>
    <property type="match status" value="1"/>
</dbReference>
<dbReference type="InterPro" id="IPR002300">
    <property type="entry name" value="aa-tRNA-synth_Ia"/>
</dbReference>
<dbReference type="Pfam" id="PF08264">
    <property type="entry name" value="Anticodon_1"/>
    <property type="match status" value="1"/>
</dbReference>
<keyword evidence="4 9" id="KW-0547">Nucleotide-binding</keyword>
<comment type="catalytic activity">
    <reaction evidence="8 9">
        <text>tRNA(Leu) + L-leucine + ATP = L-leucyl-tRNA(Leu) + AMP + diphosphate</text>
        <dbReference type="Rhea" id="RHEA:11688"/>
        <dbReference type="Rhea" id="RHEA-COMP:9613"/>
        <dbReference type="Rhea" id="RHEA-COMP:9622"/>
        <dbReference type="ChEBI" id="CHEBI:30616"/>
        <dbReference type="ChEBI" id="CHEBI:33019"/>
        <dbReference type="ChEBI" id="CHEBI:57427"/>
        <dbReference type="ChEBI" id="CHEBI:78442"/>
        <dbReference type="ChEBI" id="CHEBI:78494"/>
        <dbReference type="ChEBI" id="CHEBI:456215"/>
        <dbReference type="EC" id="6.1.1.4"/>
    </reaction>
</comment>
<keyword evidence="2 9" id="KW-0963">Cytoplasm</keyword>
<reference evidence="16" key="1">
    <citation type="submission" date="2017-09" db="EMBL/GenBank/DDBJ databases">
        <title>Depth-based differentiation of microbial function through sediment-hosted aquifers and enrichment of novel symbionts in the deep terrestrial subsurface.</title>
        <authorList>
            <person name="Probst A.J."/>
            <person name="Ladd B."/>
            <person name="Jarett J.K."/>
            <person name="Geller-Mcgrath D.E."/>
            <person name="Sieber C.M.K."/>
            <person name="Emerson J.B."/>
            <person name="Anantharaman K."/>
            <person name="Thomas B.C."/>
            <person name="Malmstrom R."/>
            <person name="Stieglmeier M."/>
            <person name="Klingl A."/>
            <person name="Woyke T."/>
            <person name="Ryan C.M."/>
            <person name="Banfield J.F."/>
        </authorList>
    </citation>
    <scope>NUCLEOTIDE SEQUENCE [LARGE SCALE GENOMIC DNA]</scope>
</reference>
<evidence type="ECO:0000259" key="14">
    <source>
        <dbReference type="Pfam" id="PF13603"/>
    </source>
</evidence>
<dbReference type="HAMAP" id="MF_00049_B">
    <property type="entry name" value="Leu_tRNA_synth_B"/>
    <property type="match status" value="1"/>
</dbReference>
<dbReference type="GO" id="GO:0005524">
    <property type="term" value="F:ATP binding"/>
    <property type="evidence" value="ECO:0007669"/>
    <property type="project" value="UniProtKB-UniRule"/>
</dbReference>
<dbReference type="GO" id="GO:0002161">
    <property type="term" value="F:aminoacyl-tRNA deacylase activity"/>
    <property type="evidence" value="ECO:0007669"/>
    <property type="project" value="InterPro"/>
</dbReference>
<dbReference type="PROSITE" id="PS00178">
    <property type="entry name" value="AA_TRNA_LIGASE_I"/>
    <property type="match status" value="1"/>
</dbReference>
<evidence type="ECO:0000259" key="12">
    <source>
        <dbReference type="Pfam" id="PF08264"/>
    </source>
</evidence>
<evidence type="ECO:0000256" key="9">
    <source>
        <dbReference type="HAMAP-Rule" id="MF_00049"/>
    </source>
</evidence>
<feature type="domain" description="Leucyl-tRNA synthetase editing" evidence="14">
    <location>
        <begin position="220"/>
        <end position="412"/>
    </location>
</feature>
<dbReference type="SUPFAM" id="SSF50677">
    <property type="entry name" value="ValRS/IleRS/LeuRS editing domain"/>
    <property type="match status" value="1"/>
</dbReference>
<dbReference type="InterPro" id="IPR001412">
    <property type="entry name" value="aa-tRNA-synth_I_CS"/>
</dbReference>
<feature type="short sequence motif" description="'KMSKS' region" evidence="9">
    <location>
        <begin position="589"/>
        <end position="593"/>
    </location>
</feature>
<evidence type="ECO:0000259" key="13">
    <source>
        <dbReference type="Pfam" id="PF09334"/>
    </source>
</evidence>
<gene>
    <name evidence="9" type="primary">leuS</name>
    <name evidence="15" type="ORF">COU31_03745</name>
</gene>
<dbReference type="InterPro" id="IPR014729">
    <property type="entry name" value="Rossmann-like_a/b/a_fold"/>
</dbReference>
<evidence type="ECO:0000256" key="8">
    <source>
        <dbReference type="ARBA" id="ARBA00047469"/>
    </source>
</evidence>
<dbReference type="FunFam" id="1.10.730.10:FF:000011">
    <property type="entry name" value="Leucine--tRNA ligase chloroplastic/mitochondrial"/>
    <property type="match status" value="1"/>
</dbReference>
<dbReference type="GO" id="GO:0006429">
    <property type="term" value="P:leucyl-tRNA aminoacylation"/>
    <property type="evidence" value="ECO:0007669"/>
    <property type="project" value="UniProtKB-UniRule"/>
</dbReference>
<feature type="domain" description="Methionyl/Leucyl tRNA synthetase" evidence="13">
    <location>
        <begin position="40"/>
        <end position="188"/>
    </location>
</feature>
<feature type="domain" description="Aminoacyl-tRNA synthetase class Ia" evidence="11">
    <location>
        <begin position="425"/>
        <end position="626"/>
    </location>
</feature>
<dbReference type="Gene3D" id="1.10.730.10">
    <property type="entry name" value="Isoleucyl-tRNA Synthetase, Domain 1"/>
    <property type="match status" value="1"/>
</dbReference>
<feature type="domain" description="Methionyl/Valyl/Leucyl/Isoleucyl-tRNA synthetase anticodon-binding" evidence="12">
    <location>
        <begin position="664"/>
        <end position="777"/>
    </location>
</feature>
<dbReference type="SUPFAM" id="SSF47323">
    <property type="entry name" value="Anticodon-binding domain of a subclass of class I aminoacyl-tRNA synthetases"/>
    <property type="match status" value="1"/>
</dbReference>
<dbReference type="CDD" id="cd07958">
    <property type="entry name" value="Anticodon_Ia_Leu_BEm"/>
    <property type="match status" value="1"/>
</dbReference>
<dbReference type="InterPro" id="IPR002302">
    <property type="entry name" value="Leu-tRNA-ligase"/>
</dbReference>
<comment type="caution">
    <text evidence="15">The sequence shown here is derived from an EMBL/GenBank/DDBJ whole genome shotgun (WGS) entry which is preliminary data.</text>
</comment>
<evidence type="ECO:0000259" key="11">
    <source>
        <dbReference type="Pfam" id="PF00133"/>
    </source>
</evidence>
<dbReference type="SUPFAM" id="SSF52374">
    <property type="entry name" value="Nucleotidylyl transferase"/>
    <property type="match status" value="1"/>
</dbReference>
<accession>A0A2M6W3A7</accession>